<feature type="transmembrane region" description="Helical" evidence="1">
    <location>
        <begin position="12"/>
        <end position="31"/>
    </location>
</feature>
<feature type="transmembrane region" description="Helical" evidence="1">
    <location>
        <begin position="366"/>
        <end position="386"/>
    </location>
</feature>
<reference evidence="2 3" key="1">
    <citation type="submission" date="2019-11" db="EMBL/GenBank/DDBJ databases">
        <authorList>
            <person name="Holert J."/>
        </authorList>
    </citation>
    <scope>NUCLEOTIDE SEQUENCE [LARGE SCALE GENOMIC DNA]</scope>
    <source>
        <strain evidence="2">BC5_2</strain>
    </source>
</reference>
<feature type="transmembrane region" description="Helical" evidence="1">
    <location>
        <begin position="906"/>
        <end position="931"/>
    </location>
</feature>
<protein>
    <submittedName>
        <fullName evidence="2">Cobalt-zinc-cadmium resistance protein CzcA</fullName>
    </submittedName>
</protein>
<dbReference type="Gene3D" id="3.30.2090.10">
    <property type="entry name" value="Multidrug efflux transporter AcrB TolC docking domain, DN and DC subdomains"/>
    <property type="match status" value="2"/>
</dbReference>
<feature type="transmembrane region" description="Helical" evidence="1">
    <location>
        <begin position="445"/>
        <end position="466"/>
    </location>
</feature>
<dbReference type="PRINTS" id="PR00702">
    <property type="entry name" value="ACRIFLAVINRP"/>
</dbReference>
<dbReference type="AlphaFoldDB" id="A0A5S9MP20"/>
<feature type="transmembrane region" description="Helical" evidence="1">
    <location>
        <begin position="314"/>
        <end position="333"/>
    </location>
</feature>
<evidence type="ECO:0000313" key="3">
    <source>
        <dbReference type="Proteomes" id="UP000434580"/>
    </source>
</evidence>
<feature type="transmembrane region" description="Helical" evidence="1">
    <location>
        <begin position="952"/>
        <end position="971"/>
    </location>
</feature>
<dbReference type="Pfam" id="PF00873">
    <property type="entry name" value="ACR_tran"/>
    <property type="match status" value="1"/>
</dbReference>
<dbReference type="PANTHER" id="PTHR32063:SF33">
    <property type="entry name" value="RND SUPERFAMILY EFFLUX PUMP PERMEASE COMPONENT"/>
    <property type="match status" value="1"/>
</dbReference>
<dbReference type="SUPFAM" id="SSF82866">
    <property type="entry name" value="Multidrug efflux transporter AcrB transmembrane domain"/>
    <property type="match status" value="2"/>
</dbReference>
<organism evidence="2 3">
    <name type="scientific">BD1-7 clade bacterium</name>
    <dbReference type="NCBI Taxonomy" id="2029982"/>
    <lineage>
        <taxon>Bacteria</taxon>
        <taxon>Pseudomonadati</taxon>
        <taxon>Pseudomonadota</taxon>
        <taxon>Gammaproteobacteria</taxon>
        <taxon>Cellvibrionales</taxon>
        <taxon>Spongiibacteraceae</taxon>
        <taxon>BD1-7 clade</taxon>
    </lineage>
</organism>
<accession>A0A5S9MP20</accession>
<dbReference type="EMBL" id="CACSII010000001">
    <property type="protein sequence ID" value="CAA0085108.1"/>
    <property type="molecule type" value="Genomic_DNA"/>
</dbReference>
<dbReference type="InterPro" id="IPR001036">
    <property type="entry name" value="Acrflvin-R"/>
</dbReference>
<dbReference type="GO" id="GO:0005886">
    <property type="term" value="C:plasma membrane"/>
    <property type="evidence" value="ECO:0007669"/>
    <property type="project" value="TreeGrafter"/>
</dbReference>
<evidence type="ECO:0000313" key="2">
    <source>
        <dbReference type="EMBL" id="CAA0085108.1"/>
    </source>
</evidence>
<evidence type="ECO:0000256" key="1">
    <source>
        <dbReference type="SAM" id="Phobius"/>
    </source>
</evidence>
<dbReference type="PANTHER" id="PTHR32063">
    <property type="match status" value="1"/>
</dbReference>
<feature type="transmembrane region" description="Helical" evidence="1">
    <location>
        <begin position="413"/>
        <end position="433"/>
    </location>
</feature>
<dbReference type="Gene3D" id="3.30.70.1320">
    <property type="entry name" value="Multidrug efflux transporter AcrB pore domain like"/>
    <property type="match status" value="1"/>
</dbReference>
<dbReference type="Gene3D" id="1.20.1640.10">
    <property type="entry name" value="Multidrug efflux transporter AcrB transmembrane domain"/>
    <property type="match status" value="2"/>
</dbReference>
<dbReference type="GO" id="GO:0042910">
    <property type="term" value="F:xenobiotic transmembrane transporter activity"/>
    <property type="evidence" value="ECO:0007669"/>
    <property type="project" value="TreeGrafter"/>
</dbReference>
<dbReference type="Gene3D" id="3.30.70.1430">
    <property type="entry name" value="Multidrug efflux transporter AcrB pore domain"/>
    <property type="match status" value="2"/>
</dbReference>
<feature type="transmembrane region" description="Helical" evidence="1">
    <location>
        <begin position="983"/>
        <end position="1009"/>
    </location>
</feature>
<proteinExistence type="predicted"/>
<dbReference type="OrthoDB" id="5287122at2"/>
<feature type="transmembrane region" description="Helical" evidence="1">
    <location>
        <begin position="854"/>
        <end position="873"/>
    </location>
</feature>
<keyword evidence="1" id="KW-0472">Membrane</keyword>
<dbReference type="Proteomes" id="UP000434580">
    <property type="component" value="Unassembled WGS sequence"/>
</dbReference>
<sequence>MHTLIAFFARRAVAANGLMLVIVVLGCWSLWHAQREILPRMLQDGFTITTRASSPSLERHENVCLALEQVLSNKNTAIESLHSLYSARQCTLIAQLPYGSPMEQAIDNAKQLMNTVKLPADFSPVDIQRHENSVMISRISIGAQTHPEMLHNAARQLKTLLNAKGLEDVRLRDRYQPEVDIRVDPQALIIYQLPFAQLSDQLEHALEPLRDLPPTALMQQLAATRIQLPGTQGEIPLADIALLERTVAPLDGLTKVDDNPAATVSVYQDNFHSIDTIAARVDEAIFELQQQLPDTYDVKLIQDNSQIFYNRTGILQDNAIAGLMLVFLVLFLFMRIRLAFWVTVGIPVAFLGAFITLWMLGYSINMVSTFALLLVLGMVVDDAIIVGESIDREQHLTTSDDELSAVIKGAVDVYRPVLFATLTTIVSFAPLAFLPGAEGRLIGQIPWVVIATLAFSLVECLLILPAHLRHRSANTRSPRLCDRPHWLTERLLKRFTYDIYQPVLVKGLAWRYLLITLFFATLVLVFSQVASGRITVQWLSNIESEVATATVTVAPQDRLAYLPKLTQQLEKSALKLQEELNTETGHQEVRHVRAHIPIDSNTGYVYLTLASGQDRRYSGALIDERWQSQTGLLKHAVDVQFSSRFQTSTDGFWLQLFSTDKQQLQQASDALLQQLSSLKGVSQVQSSLQNTQADWRLILPSADAAASQELLASASTPPIAENELLIKMGYWLKGQTLRQSGANDDHDALAVTLTLADHSPAQLLQLPVDQGRHVLPFHAIADVLPADKAEQVTRSDGRYTGLISAKLQTQILTTDSLYHDVFDQWLPTIQAEFPDVEWHIGGLKGSQRKLSERLMSGFGIALMVIFLLTAWLFRSWSQPILILTAVPFGMLGAIAGHALLGYPLTVWSIAGMLAVSGIVVNDNMVLIYSINARHQSGEPTVVAVVNACTDRLRPILLTSITTFVGLLPIMSERSWDAQFLVPMAIATGFGVLLATAVSLLLIPAVYLVVADLSGRQTNNCATTTDSLS</sequence>
<keyword evidence="1" id="KW-0812">Transmembrane</keyword>
<feature type="transmembrane region" description="Helical" evidence="1">
    <location>
        <begin position="340"/>
        <end position="360"/>
    </location>
</feature>
<dbReference type="InterPro" id="IPR027463">
    <property type="entry name" value="AcrB_DN_DC_subdom"/>
</dbReference>
<dbReference type="Gene3D" id="3.30.70.1440">
    <property type="entry name" value="Multidrug efflux transporter AcrB pore domain"/>
    <property type="match status" value="1"/>
</dbReference>
<feature type="transmembrane region" description="Helical" evidence="1">
    <location>
        <begin position="509"/>
        <end position="530"/>
    </location>
</feature>
<keyword evidence="1" id="KW-1133">Transmembrane helix</keyword>
<feature type="transmembrane region" description="Helical" evidence="1">
    <location>
        <begin position="880"/>
        <end position="900"/>
    </location>
</feature>
<name>A0A5S9MP20_9GAMM</name>
<gene>
    <name evidence="2" type="primary">czcA_1</name>
    <name evidence="2" type="ORF">DPBNPPHM_00825</name>
</gene>